<organism evidence="1 2">
    <name type="scientific">Giardia duodenalis assemblage B</name>
    <dbReference type="NCBI Taxonomy" id="1394984"/>
    <lineage>
        <taxon>Eukaryota</taxon>
        <taxon>Metamonada</taxon>
        <taxon>Diplomonadida</taxon>
        <taxon>Hexamitidae</taxon>
        <taxon>Giardiinae</taxon>
        <taxon>Giardia</taxon>
    </lineage>
</organism>
<dbReference type="AlphaFoldDB" id="A0A132NZN6"/>
<evidence type="ECO:0000313" key="2">
    <source>
        <dbReference type="Proteomes" id="UP000070089"/>
    </source>
</evidence>
<dbReference type="OrthoDB" id="10280562at2759"/>
<reference evidence="1 2" key="1">
    <citation type="journal article" date="2015" name="Mol. Biochem. Parasitol.">
        <title>Identification of polymorphic genes for use in assemblage B genotyping assays through comparative genomics of multiple assemblage B Giardia duodenalis isolates.</title>
        <authorList>
            <person name="Wielinga C."/>
            <person name="Thompson R.C."/>
            <person name="Monis P."/>
            <person name="Ryan U."/>
        </authorList>
    </citation>
    <scope>NUCLEOTIDE SEQUENCE [LARGE SCALE GENOMIC DNA]</scope>
    <source>
        <strain evidence="1 2">BAH15c1</strain>
    </source>
</reference>
<proteinExistence type="predicted"/>
<sequence length="352" mass="39685">MVNFSKSFGMCPSKYQESTLGYILWPGQFVDRVLGRRVFRAAQASLSYFEACMAEVPLASSEIPTKYSLNACTVLKAMHLQYNESDESVKHLDTHTYFIVEPQQRDLASAHLHGLVLYALPGDKADRVTQKNFWNLLSDHLEAYNNPRELRRSYIETNPSFLLLYLGYTKGCDHCATGILLKVEGLNAAFELESAVEVSCKACYEAVLLDNHIIDAVDWSKVDTIECMSCHLSQSILIGEADREEVTCAKCGELLFRHGCPNCMVFTTEYGWEHCHKCNMCHRYGAQCAPSDDLCVLCQLPLSDARFSVAQLRCHRSHVIHSTCLLQNIISGNYRCPYHCGSVFRPAHDVSE</sequence>
<dbReference type="VEuPathDB" id="GiardiaDB:QR46_0398"/>
<protein>
    <submittedName>
        <fullName evidence="1">Uncharacterized protein</fullName>
    </submittedName>
</protein>
<name>A0A132NZN6_GIAIN</name>
<comment type="caution">
    <text evidence="1">The sequence shown here is derived from an EMBL/GenBank/DDBJ whole genome shotgun (WGS) entry which is preliminary data.</text>
</comment>
<dbReference type="EMBL" id="JXTI01000006">
    <property type="protein sequence ID" value="KWX15539.1"/>
    <property type="molecule type" value="Genomic_DNA"/>
</dbReference>
<evidence type="ECO:0000313" key="1">
    <source>
        <dbReference type="EMBL" id="KWX15539.1"/>
    </source>
</evidence>
<gene>
    <name evidence="1" type="ORF">QR46_0398</name>
</gene>
<dbReference type="Proteomes" id="UP000070089">
    <property type="component" value="Unassembled WGS sequence"/>
</dbReference>
<accession>A0A132NZN6</accession>